<dbReference type="EMBL" id="OW152815">
    <property type="protein sequence ID" value="CAH2063554.1"/>
    <property type="molecule type" value="Genomic_DNA"/>
</dbReference>
<dbReference type="Proteomes" id="UP000837857">
    <property type="component" value="Chromosome 3"/>
</dbReference>
<evidence type="ECO:0000313" key="1">
    <source>
        <dbReference type="EMBL" id="CAH2063554.1"/>
    </source>
</evidence>
<organism evidence="1 2">
    <name type="scientific">Iphiclides podalirius</name>
    <name type="common">scarce swallowtail</name>
    <dbReference type="NCBI Taxonomy" id="110791"/>
    <lineage>
        <taxon>Eukaryota</taxon>
        <taxon>Metazoa</taxon>
        <taxon>Ecdysozoa</taxon>
        <taxon>Arthropoda</taxon>
        <taxon>Hexapoda</taxon>
        <taxon>Insecta</taxon>
        <taxon>Pterygota</taxon>
        <taxon>Neoptera</taxon>
        <taxon>Endopterygota</taxon>
        <taxon>Lepidoptera</taxon>
        <taxon>Glossata</taxon>
        <taxon>Ditrysia</taxon>
        <taxon>Papilionoidea</taxon>
        <taxon>Papilionidae</taxon>
        <taxon>Papilioninae</taxon>
        <taxon>Iphiclides</taxon>
    </lineage>
</organism>
<reference evidence="1" key="1">
    <citation type="submission" date="2022-03" db="EMBL/GenBank/DDBJ databases">
        <authorList>
            <person name="Martin H S."/>
        </authorList>
    </citation>
    <scope>NUCLEOTIDE SEQUENCE</scope>
</reference>
<name>A0ABN8IR08_9NEOP</name>
<accession>A0ABN8IR08</accession>
<evidence type="ECO:0000313" key="2">
    <source>
        <dbReference type="Proteomes" id="UP000837857"/>
    </source>
</evidence>
<keyword evidence="2" id="KW-1185">Reference proteome</keyword>
<proteinExistence type="predicted"/>
<protein>
    <submittedName>
        <fullName evidence="1">Uncharacterized protein</fullName>
    </submittedName>
</protein>
<feature type="non-terminal residue" evidence="1">
    <location>
        <position position="66"/>
    </location>
</feature>
<sequence length="66" mass="7320">MQHHYRLEGIQLQGAECAPRDAIPAASQPENQFHLIIIIASSVKPIPSEHGKERAHARHVILCSCD</sequence>
<gene>
    <name evidence="1" type="ORF">IPOD504_LOCUS12570</name>
</gene>